<accession>C3YMJ8</accession>
<keyword evidence="1" id="KW-0732">Signal</keyword>
<dbReference type="AlphaFoldDB" id="C3YMJ8"/>
<dbReference type="EMBL" id="GG666530">
    <property type="protein sequence ID" value="EEN58494.1"/>
    <property type="molecule type" value="Genomic_DNA"/>
</dbReference>
<organism>
    <name type="scientific">Branchiostoma floridae</name>
    <name type="common">Florida lancelet</name>
    <name type="synonym">Amphioxus</name>
    <dbReference type="NCBI Taxonomy" id="7739"/>
    <lineage>
        <taxon>Eukaryota</taxon>
        <taxon>Metazoa</taxon>
        <taxon>Chordata</taxon>
        <taxon>Cephalochordata</taxon>
        <taxon>Leptocardii</taxon>
        <taxon>Amphioxiformes</taxon>
        <taxon>Branchiostomatidae</taxon>
        <taxon>Branchiostoma</taxon>
    </lineage>
</organism>
<sequence>MSVPKVMLCGAVSLLAMLCLAAVGSALQEQDMEDLMQRSRRAYFSKKDDSNSVDISDCLSVCELGYRSCTESCANNPGCPLLGCLFKKHYCNKTCYSRVSRRGAPQDDVLMHFD</sequence>
<proteinExistence type="predicted"/>
<dbReference type="InParanoid" id="C3YMJ8"/>
<evidence type="ECO:0000256" key="1">
    <source>
        <dbReference type="SAM" id="SignalP"/>
    </source>
</evidence>
<name>C3YMJ8_BRAFL</name>
<gene>
    <name evidence="2" type="ORF">BRAFLDRAFT_86866</name>
</gene>
<feature type="chain" id="PRO_5002933861" description="WAP domain-containing protein" evidence="1">
    <location>
        <begin position="27"/>
        <end position="114"/>
    </location>
</feature>
<evidence type="ECO:0008006" key="3">
    <source>
        <dbReference type="Google" id="ProtNLM"/>
    </source>
</evidence>
<protein>
    <recommendedName>
        <fullName evidence="3">WAP domain-containing protein</fullName>
    </recommendedName>
</protein>
<reference evidence="2" key="1">
    <citation type="journal article" date="2008" name="Nature">
        <title>The amphioxus genome and the evolution of the chordate karyotype.</title>
        <authorList>
            <consortium name="US DOE Joint Genome Institute (JGI-PGF)"/>
            <person name="Putnam N.H."/>
            <person name="Butts T."/>
            <person name="Ferrier D.E.K."/>
            <person name="Furlong R.F."/>
            <person name="Hellsten U."/>
            <person name="Kawashima T."/>
            <person name="Robinson-Rechavi M."/>
            <person name="Shoguchi E."/>
            <person name="Terry A."/>
            <person name="Yu J.-K."/>
            <person name="Benito-Gutierrez E.L."/>
            <person name="Dubchak I."/>
            <person name="Garcia-Fernandez J."/>
            <person name="Gibson-Brown J.J."/>
            <person name="Grigoriev I.V."/>
            <person name="Horton A.C."/>
            <person name="de Jong P.J."/>
            <person name="Jurka J."/>
            <person name="Kapitonov V.V."/>
            <person name="Kohara Y."/>
            <person name="Kuroki Y."/>
            <person name="Lindquist E."/>
            <person name="Lucas S."/>
            <person name="Osoegawa K."/>
            <person name="Pennacchio L.A."/>
            <person name="Salamov A.A."/>
            <person name="Satou Y."/>
            <person name="Sauka-Spengler T."/>
            <person name="Schmutz J."/>
            <person name="Shin-I T."/>
            <person name="Toyoda A."/>
            <person name="Bronner-Fraser M."/>
            <person name="Fujiyama A."/>
            <person name="Holland L.Z."/>
            <person name="Holland P.W.H."/>
            <person name="Satoh N."/>
            <person name="Rokhsar D.S."/>
        </authorList>
    </citation>
    <scope>NUCLEOTIDE SEQUENCE [LARGE SCALE GENOMIC DNA]</scope>
    <source>
        <strain evidence="2">S238N-H82</strain>
        <tissue evidence="2">Testes</tissue>
    </source>
</reference>
<evidence type="ECO:0000313" key="2">
    <source>
        <dbReference type="EMBL" id="EEN58494.1"/>
    </source>
</evidence>
<feature type="signal peptide" evidence="1">
    <location>
        <begin position="1"/>
        <end position="26"/>
    </location>
</feature>